<dbReference type="Proteomes" id="UP000324832">
    <property type="component" value="Unassembled WGS sequence"/>
</dbReference>
<name>A0A5E4Q8L4_9NEOP</name>
<evidence type="ECO:0000256" key="1">
    <source>
        <dbReference type="ARBA" id="ARBA00022741"/>
    </source>
</evidence>
<dbReference type="GO" id="GO:0030956">
    <property type="term" value="C:glutamyl-tRNA(Gln) amidotransferase complex"/>
    <property type="evidence" value="ECO:0007669"/>
    <property type="project" value="TreeGrafter"/>
</dbReference>
<dbReference type="AlphaFoldDB" id="A0A5E4Q8L4"/>
<dbReference type="InterPro" id="IPR036113">
    <property type="entry name" value="Asp/Glu-ADT_sf_sub_c"/>
</dbReference>
<accession>A0A5E4Q8L4</accession>
<evidence type="ECO:0008006" key="5">
    <source>
        <dbReference type="Google" id="ProtNLM"/>
    </source>
</evidence>
<dbReference type="GO" id="GO:0032543">
    <property type="term" value="P:mitochondrial translation"/>
    <property type="evidence" value="ECO:0007669"/>
    <property type="project" value="TreeGrafter"/>
</dbReference>
<evidence type="ECO:0000313" key="3">
    <source>
        <dbReference type="EMBL" id="VVC93713.1"/>
    </source>
</evidence>
<keyword evidence="1" id="KW-0547">Nucleotide-binding</keyword>
<proteinExistence type="predicted"/>
<keyword evidence="2" id="KW-0496">Mitochondrion</keyword>
<protein>
    <recommendedName>
        <fullName evidence="5">Glutamyl-tRNA(Gln) amidotransferase subunit C, mitochondrial</fullName>
    </recommendedName>
</protein>
<evidence type="ECO:0000313" key="4">
    <source>
        <dbReference type="Proteomes" id="UP000324832"/>
    </source>
</evidence>
<dbReference type="InterPro" id="IPR003837">
    <property type="entry name" value="GatC"/>
</dbReference>
<keyword evidence="4" id="KW-1185">Reference proteome</keyword>
<dbReference type="PANTHER" id="PTHR15004">
    <property type="entry name" value="GLUTAMYL-TRNA(GLN) AMIDOTRANSFERASE SUBUNIT C, MITOCHONDRIAL"/>
    <property type="match status" value="1"/>
</dbReference>
<dbReference type="GO" id="GO:0000166">
    <property type="term" value="F:nucleotide binding"/>
    <property type="evidence" value="ECO:0007669"/>
    <property type="project" value="UniProtKB-KW"/>
</dbReference>
<gene>
    <name evidence="3" type="ORF">LSINAPIS_LOCUS5843</name>
</gene>
<dbReference type="Pfam" id="PF02686">
    <property type="entry name" value="GatC"/>
    <property type="match status" value="1"/>
</dbReference>
<dbReference type="SUPFAM" id="SSF141000">
    <property type="entry name" value="Glu-tRNAGln amidotransferase C subunit"/>
    <property type="match status" value="1"/>
</dbReference>
<dbReference type="GO" id="GO:0005739">
    <property type="term" value="C:mitochondrion"/>
    <property type="evidence" value="ECO:0007669"/>
    <property type="project" value="TreeGrafter"/>
</dbReference>
<sequence>MNRKCVFAFISTTKNFLSQSHLVNYCCKVPQFPVNTLEKVESSKTTLDHNTIVLLERLSLVKCNTDEGVTVLEDAIDFAGKILHINTDQVDPLYTVNLSLREDNITQGNCQVEVLKNAAVTEDDYFVAPPGNIPLHEFFTPKEKLKDKYIYKIETPSKIMLTNIYINWLHSMNTKSNCPIYLNNDVIKDVPYGYVEQSTNVIPVLIEADNTCETYKAITQLVFNLTVPRQDIMQYFVQWQRYRKYWWSSITTTPSLFTLGEIMHEENTSTTQIFANLSCGFQAVENIYMATTMTEKRKALRS</sequence>
<dbReference type="Gene3D" id="3.30.930.10">
    <property type="entry name" value="Bira Bifunctional Protein, Domain 2"/>
    <property type="match status" value="1"/>
</dbReference>
<dbReference type="EMBL" id="FZQP02001748">
    <property type="protein sequence ID" value="VVC93713.1"/>
    <property type="molecule type" value="Genomic_DNA"/>
</dbReference>
<organism evidence="3 4">
    <name type="scientific">Leptidea sinapis</name>
    <dbReference type="NCBI Taxonomy" id="189913"/>
    <lineage>
        <taxon>Eukaryota</taxon>
        <taxon>Metazoa</taxon>
        <taxon>Ecdysozoa</taxon>
        <taxon>Arthropoda</taxon>
        <taxon>Hexapoda</taxon>
        <taxon>Insecta</taxon>
        <taxon>Pterygota</taxon>
        <taxon>Neoptera</taxon>
        <taxon>Endopterygota</taxon>
        <taxon>Lepidoptera</taxon>
        <taxon>Glossata</taxon>
        <taxon>Ditrysia</taxon>
        <taxon>Papilionoidea</taxon>
        <taxon>Pieridae</taxon>
        <taxon>Dismorphiinae</taxon>
        <taxon>Leptidea</taxon>
    </lineage>
</organism>
<dbReference type="GO" id="GO:0006450">
    <property type="term" value="P:regulation of translational fidelity"/>
    <property type="evidence" value="ECO:0007669"/>
    <property type="project" value="InterPro"/>
</dbReference>
<dbReference type="GO" id="GO:0070681">
    <property type="term" value="P:glutaminyl-tRNAGln biosynthesis via transamidation"/>
    <property type="evidence" value="ECO:0007669"/>
    <property type="project" value="TreeGrafter"/>
</dbReference>
<evidence type="ECO:0000256" key="2">
    <source>
        <dbReference type="ARBA" id="ARBA00023128"/>
    </source>
</evidence>
<reference evidence="3 4" key="1">
    <citation type="submission" date="2017-07" db="EMBL/GenBank/DDBJ databases">
        <authorList>
            <person name="Talla V."/>
            <person name="Backstrom N."/>
        </authorList>
    </citation>
    <scope>NUCLEOTIDE SEQUENCE [LARGE SCALE GENOMIC DNA]</scope>
</reference>
<dbReference type="InterPro" id="IPR045864">
    <property type="entry name" value="aa-tRNA-synth_II/BPL/LPL"/>
</dbReference>
<dbReference type="PANTHER" id="PTHR15004:SF0">
    <property type="entry name" value="GLUTAMYL-TRNA(GLN) AMIDOTRANSFERASE SUBUNIT C, MITOCHONDRIAL"/>
    <property type="match status" value="1"/>
</dbReference>